<dbReference type="EMBL" id="CP016634">
    <property type="protein sequence ID" value="ANY90466.1"/>
    <property type="molecule type" value="Genomic_DNA"/>
</dbReference>
<feature type="compositionally biased region" description="Basic and acidic residues" evidence="3">
    <location>
        <begin position="353"/>
        <end position="365"/>
    </location>
</feature>
<evidence type="ECO:0000256" key="3">
    <source>
        <dbReference type="SAM" id="MobiDB-lite"/>
    </source>
</evidence>
<keyword evidence="2" id="KW-0233">DNA recombination</keyword>
<protein>
    <submittedName>
        <fullName evidence="4">Tyrosine recombinase XerC</fullName>
    </submittedName>
</protein>
<dbReference type="InterPro" id="IPR011010">
    <property type="entry name" value="DNA_brk_join_enz"/>
</dbReference>
<dbReference type="GO" id="GO:0015074">
    <property type="term" value="P:DNA integration"/>
    <property type="evidence" value="ECO:0007669"/>
    <property type="project" value="InterPro"/>
</dbReference>
<evidence type="ECO:0000256" key="2">
    <source>
        <dbReference type="ARBA" id="ARBA00023172"/>
    </source>
</evidence>
<feature type="region of interest" description="Disordered" evidence="3">
    <location>
        <begin position="342"/>
        <end position="365"/>
    </location>
</feature>
<dbReference type="Gene3D" id="1.10.150.130">
    <property type="match status" value="1"/>
</dbReference>
<dbReference type="SUPFAM" id="SSF56349">
    <property type="entry name" value="DNA breaking-rejoining enzymes"/>
    <property type="match status" value="1"/>
</dbReference>
<dbReference type="AlphaFoldDB" id="A0A1B2FE16"/>
<organism evidence="4">
    <name type="scientific">Pseudomonas putida</name>
    <name type="common">Arthrobacter siderocapsulatus</name>
    <dbReference type="NCBI Taxonomy" id="303"/>
    <lineage>
        <taxon>Bacteria</taxon>
        <taxon>Pseudomonadati</taxon>
        <taxon>Pseudomonadota</taxon>
        <taxon>Gammaproteobacteria</taxon>
        <taxon>Pseudomonadales</taxon>
        <taxon>Pseudomonadaceae</taxon>
        <taxon>Pseudomonas</taxon>
    </lineage>
</organism>
<evidence type="ECO:0000313" key="4">
    <source>
        <dbReference type="EMBL" id="ANY90466.1"/>
    </source>
</evidence>
<evidence type="ECO:0000256" key="1">
    <source>
        <dbReference type="ARBA" id="ARBA00023125"/>
    </source>
</evidence>
<dbReference type="Gene3D" id="1.10.443.10">
    <property type="entry name" value="Intergrase catalytic core"/>
    <property type="match status" value="1"/>
</dbReference>
<dbReference type="RefSeq" id="WP_099594073.1">
    <property type="nucleotide sequence ID" value="NZ_CP016634.1"/>
</dbReference>
<dbReference type="InterPro" id="IPR013762">
    <property type="entry name" value="Integrase-like_cat_sf"/>
</dbReference>
<keyword evidence="1" id="KW-0238">DNA-binding</keyword>
<accession>A0A1B2FE16</accession>
<gene>
    <name evidence="4" type="primary">xerC_2</name>
    <name evidence="4" type="ORF">IEC33019_4984</name>
</gene>
<name>A0A1B2FE16_PSEPU</name>
<dbReference type="InterPro" id="IPR010998">
    <property type="entry name" value="Integrase_recombinase_N"/>
</dbReference>
<reference evidence="4" key="1">
    <citation type="submission" date="2016-07" db="EMBL/GenBank/DDBJ databases">
        <title>New class B carbapenemase carried by novel plasmid in Pseudomonas putida enviromental strain in eastern Amazonia.</title>
        <authorList>
            <person name="Souza C.O."/>
            <person name="Lima K.V."/>
            <person name="Brasiliense D.M."/>
            <person name="Perez-Chaparro P.J."/>
            <person name="Mamizuka E.M."/>
            <person name="Lima M.O."/>
            <person name="Lima L.N."/>
            <person name="McCulloch J.A."/>
        </authorList>
    </citation>
    <scope>NUCLEOTIDE SEQUENCE [LARGE SCALE GENOMIC DNA]</scope>
    <source>
        <strain evidence="4">IEC33019</strain>
    </source>
</reference>
<dbReference type="GO" id="GO:0006310">
    <property type="term" value="P:DNA recombination"/>
    <property type="evidence" value="ECO:0007669"/>
    <property type="project" value="UniProtKB-KW"/>
</dbReference>
<proteinExistence type="predicted"/>
<sequence length="391" mass="44741">MKKARKRKHNPHIPNHIDQAALPAAIYFDHRGSGVWYTSHRDEHGKQCRRNVAPADATLVELHRIMGEVSNSDRETLRYLCDQFHLSPQYKDDLTPRTKADYVYCRDVLVNQPTRMGKPLGDLAVRRFSPALVQRLVDKISGEGTPSKAAHVLRYLRRVMMWGRNRGYLDSNPAQGIEAPKERRQRRLPSVAVMEEMIDRAKALGRLHRNEPSSCPVYLSIAMELAYLCRLRGIEVVTLTDANELEEGVQTNRRKGSRDNIVRWTPRLRAVWDEAKAYRLRIWTARSFPTPLRPERRPLIVSSQGTALSKSGLDTAWQRFMTKSVEAGVLLEEERYGLHDLKRRGITDTPGNRADKQEASGHRDEAMLDIYDMSLPLVDPSDTTKPPRPLA</sequence>
<dbReference type="GO" id="GO:0003677">
    <property type="term" value="F:DNA binding"/>
    <property type="evidence" value="ECO:0007669"/>
    <property type="project" value="UniProtKB-KW"/>
</dbReference>